<organism evidence="1 2">
    <name type="scientific">Anisodus tanguticus</name>
    <dbReference type="NCBI Taxonomy" id="243964"/>
    <lineage>
        <taxon>Eukaryota</taxon>
        <taxon>Viridiplantae</taxon>
        <taxon>Streptophyta</taxon>
        <taxon>Embryophyta</taxon>
        <taxon>Tracheophyta</taxon>
        <taxon>Spermatophyta</taxon>
        <taxon>Magnoliopsida</taxon>
        <taxon>eudicotyledons</taxon>
        <taxon>Gunneridae</taxon>
        <taxon>Pentapetalae</taxon>
        <taxon>asterids</taxon>
        <taxon>lamiids</taxon>
        <taxon>Solanales</taxon>
        <taxon>Solanaceae</taxon>
        <taxon>Solanoideae</taxon>
        <taxon>Hyoscyameae</taxon>
        <taxon>Anisodus</taxon>
    </lineage>
</organism>
<name>A0AAE1SK86_9SOLA</name>
<gene>
    <name evidence="1" type="ORF">RND71_009726</name>
</gene>
<sequence>MEKQEPNIPSVLTFLRNNGKKIIEKERYNENLRGYSVENSQASRPIIPQFRGRRREAELGILFFHRSSSEVQVKQQSEWNASKKGIGLNSLSNPIVHHDCGLDNRNHDDHPGPSPQETCRIAPCKAWCHALRYISRDLKFYRIDPNLACCLALRVMCRTAKRQRKFGERGMKYPNRENCKVVGIQTERCKHFSKREHLSHPFIKKVVSNLKLKLTCYMMGDMDLEVYFHEFRMRKPKSRNLESISLTQIAKGIHPSIHLIKGIRAEVIQFTRKEKSVKQPQLLQRAP</sequence>
<keyword evidence="2" id="KW-1185">Reference proteome</keyword>
<comment type="caution">
    <text evidence="1">The sequence shown here is derived from an EMBL/GenBank/DDBJ whole genome shotgun (WGS) entry which is preliminary data.</text>
</comment>
<evidence type="ECO:0000313" key="2">
    <source>
        <dbReference type="Proteomes" id="UP001291623"/>
    </source>
</evidence>
<dbReference type="EMBL" id="JAVYJV010000005">
    <property type="protein sequence ID" value="KAK4370251.1"/>
    <property type="molecule type" value="Genomic_DNA"/>
</dbReference>
<accession>A0AAE1SK86</accession>
<dbReference type="AlphaFoldDB" id="A0AAE1SK86"/>
<proteinExistence type="predicted"/>
<evidence type="ECO:0000313" key="1">
    <source>
        <dbReference type="EMBL" id="KAK4370251.1"/>
    </source>
</evidence>
<protein>
    <submittedName>
        <fullName evidence="1">Uncharacterized protein</fullName>
    </submittedName>
</protein>
<dbReference type="Proteomes" id="UP001291623">
    <property type="component" value="Unassembled WGS sequence"/>
</dbReference>
<reference evidence="1" key="1">
    <citation type="submission" date="2023-12" db="EMBL/GenBank/DDBJ databases">
        <title>Genome assembly of Anisodus tanguticus.</title>
        <authorList>
            <person name="Wang Y.-J."/>
        </authorList>
    </citation>
    <scope>NUCLEOTIDE SEQUENCE</scope>
    <source>
        <strain evidence="1">KB-2021</strain>
        <tissue evidence="1">Leaf</tissue>
    </source>
</reference>